<evidence type="ECO:0000256" key="2">
    <source>
        <dbReference type="SAM" id="Phobius"/>
    </source>
</evidence>
<evidence type="ECO:0008006" key="5">
    <source>
        <dbReference type="Google" id="ProtNLM"/>
    </source>
</evidence>
<accession>A0A841AMH9</accession>
<name>A0A841AMH9_9MICO</name>
<keyword evidence="4" id="KW-1185">Reference proteome</keyword>
<keyword evidence="2" id="KW-0472">Membrane</keyword>
<evidence type="ECO:0000313" key="3">
    <source>
        <dbReference type="EMBL" id="MBB5842941.1"/>
    </source>
</evidence>
<comment type="caution">
    <text evidence="3">The sequence shown here is derived from an EMBL/GenBank/DDBJ whole genome shotgun (WGS) entry which is preliminary data.</text>
</comment>
<reference evidence="3 4" key="1">
    <citation type="submission" date="2020-08" db="EMBL/GenBank/DDBJ databases">
        <title>Sequencing the genomes of 1000 actinobacteria strains.</title>
        <authorList>
            <person name="Klenk H.-P."/>
        </authorList>
    </citation>
    <scope>NUCLEOTIDE SEQUENCE [LARGE SCALE GENOMIC DNA]</scope>
    <source>
        <strain evidence="3 4">DSM 105784</strain>
    </source>
</reference>
<keyword evidence="2" id="KW-0812">Transmembrane</keyword>
<dbReference type="EMBL" id="JACHMJ010000001">
    <property type="protein sequence ID" value="MBB5842941.1"/>
    <property type="molecule type" value="Genomic_DNA"/>
</dbReference>
<dbReference type="Proteomes" id="UP000536685">
    <property type="component" value="Unassembled WGS sequence"/>
</dbReference>
<gene>
    <name evidence="3" type="ORF">HD599_001264</name>
</gene>
<proteinExistence type="predicted"/>
<dbReference type="RefSeq" id="WP_184234846.1">
    <property type="nucleotide sequence ID" value="NZ_JACHMJ010000001.1"/>
</dbReference>
<dbReference type="AlphaFoldDB" id="A0A841AMH9"/>
<protein>
    <recommendedName>
        <fullName evidence="5">Cell division protein FtsL</fullName>
    </recommendedName>
</protein>
<feature type="region of interest" description="Disordered" evidence="1">
    <location>
        <begin position="162"/>
        <end position="188"/>
    </location>
</feature>
<organism evidence="3 4">
    <name type="scientific">Conyzicola lurida</name>
    <dbReference type="NCBI Taxonomy" id="1172621"/>
    <lineage>
        <taxon>Bacteria</taxon>
        <taxon>Bacillati</taxon>
        <taxon>Actinomycetota</taxon>
        <taxon>Actinomycetes</taxon>
        <taxon>Micrococcales</taxon>
        <taxon>Microbacteriaceae</taxon>
        <taxon>Conyzicola</taxon>
    </lineage>
</organism>
<evidence type="ECO:0000313" key="4">
    <source>
        <dbReference type="Proteomes" id="UP000536685"/>
    </source>
</evidence>
<evidence type="ECO:0000256" key="1">
    <source>
        <dbReference type="SAM" id="MobiDB-lite"/>
    </source>
</evidence>
<feature type="compositionally biased region" description="Low complexity" evidence="1">
    <location>
        <begin position="162"/>
        <end position="183"/>
    </location>
</feature>
<sequence length="200" mass="20338">MSTNLAFATPLTAPREEQHPRHIEIVSSREQRKARPRVVYAVVTISAMFAIFIAQLLLSIVVSDGAYSIAALQTSQRDLTREEAALNEQIDLLASPQNLATQAESLGMTLGDTAPVYLRLSDGAIVGTETAAGTGATVVGGGSLVPNSLLGSVPLVTAATPADASGDTAATTATTGAPSTVAAEGSVASTPVALPSPVTR</sequence>
<feature type="transmembrane region" description="Helical" evidence="2">
    <location>
        <begin position="38"/>
        <end position="58"/>
    </location>
</feature>
<keyword evidence="2" id="KW-1133">Transmembrane helix</keyword>